<feature type="repeat" description="WD" evidence="3">
    <location>
        <begin position="273"/>
        <end position="313"/>
    </location>
</feature>
<dbReference type="Proteomes" id="UP000245956">
    <property type="component" value="Unassembled WGS sequence"/>
</dbReference>
<evidence type="ECO:0000256" key="3">
    <source>
        <dbReference type="PROSITE-ProRule" id="PRU00221"/>
    </source>
</evidence>
<dbReference type="AlphaFoldDB" id="A0A2U3DT40"/>
<evidence type="ECO:0000313" key="4">
    <source>
        <dbReference type="EMBL" id="PWI65416.1"/>
    </source>
</evidence>
<dbReference type="InterPro" id="IPR020472">
    <property type="entry name" value="WD40_PAC1"/>
</dbReference>
<feature type="repeat" description="WD" evidence="3">
    <location>
        <begin position="656"/>
        <end position="697"/>
    </location>
</feature>
<dbReference type="PANTHER" id="PTHR19848:SF8">
    <property type="entry name" value="F-BOX AND WD REPEAT DOMAIN CONTAINING 7"/>
    <property type="match status" value="1"/>
</dbReference>
<dbReference type="InterPro" id="IPR019775">
    <property type="entry name" value="WD40_repeat_CS"/>
</dbReference>
<dbReference type="CDD" id="cd00200">
    <property type="entry name" value="WD40"/>
    <property type="match status" value="2"/>
</dbReference>
<reference evidence="4 5" key="1">
    <citation type="journal article" date="2016" name="Front. Microbiol.">
        <title>Genome and transcriptome sequences reveal the specific parasitism of the nematophagous Purpureocillium lilacinum 36-1.</title>
        <authorList>
            <person name="Xie J."/>
            <person name="Li S."/>
            <person name="Mo C."/>
            <person name="Xiao X."/>
            <person name="Peng D."/>
            <person name="Wang G."/>
            <person name="Xiao Y."/>
        </authorList>
    </citation>
    <scope>NUCLEOTIDE SEQUENCE [LARGE SCALE GENOMIC DNA]</scope>
    <source>
        <strain evidence="4 5">36-1</strain>
    </source>
</reference>
<accession>A0A2U3DT40</accession>
<proteinExistence type="predicted"/>
<feature type="repeat" description="WD" evidence="3">
    <location>
        <begin position="231"/>
        <end position="272"/>
    </location>
</feature>
<dbReference type="InterPro" id="IPR015943">
    <property type="entry name" value="WD40/YVTN_repeat-like_dom_sf"/>
</dbReference>
<dbReference type="PROSITE" id="PS00678">
    <property type="entry name" value="WD_REPEATS_1"/>
    <property type="match status" value="4"/>
</dbReference>
<evidence type="ECO:0000256" key="2">
    <source>
        <dbReference type="ARBA" id="ARBA00022737"/>
    </source>
</evidence>
<feature type="repeat" description="WD" evidence="3">
    <location>
        <begin position="314"/>
        <end position="355"/>
    </location>
</feature>
<dbReference type="InterPro" id="IPR036322">
    <property type="entry name" value="WD40_repeat_dom_sf"/>
</dbReference>
<dbReference type="Pfam" id="PF00400">
    <property type="entry name" value="WD40"/>
    <property type="match status" value="9"/>
</dbReference>
<keyword evidence="1 3" id="KW-0853">WD repeat</keyword>
<dbReference type="PANTHER" id="PTHR19848">
    <property type="entry name" value="WD40 REPEAT PROTEIN"/>
    <property type="match status" value="1"/>
</dbReference>
<evidence type="ECO:0000313" key="5">
    <source>
        <dbReference type="Proteomes" id="UP000245956"/>
    </source>
</evidence>
<sequence length="844" mass="92295">MAFFQRARARSNGLSDWIQEPKVGFGSQVGEGHCQLQTTQYQQCPVWRASSVADGCFDLVCDGGFLKYNMCGFESPGQRRDCMPGSRINEFLPPAVQYACLHWVSHIEYVEPKIIDGGRVHTFLQRSFLHWLEALSLLGKAAEAIPLIDKLRGYVDLPAGADIRSFLDDAHRFVQSIRPAIEAAPLQVYHSGLVFAPKNSIIRSTFASTIPRWVHTSSSLALEWTDHLLFLGKHNGPVHTICLSPNNRLLASGSSDKTVKIWDISRRSCLNTLCGHQGPVNTTIFFSDGTRLASGSSDGIRVWDIHSGECLRSFDGHNGSIRLLSLVADGRSLISYSFDRTVKIWCLRTGMCTDSMETTHAACSAAFSSNGQLIALGLFDGLGIEIWNISAKKCQSVIQGHAMNGHKDSVRALAFSESGNQLVSYSFDKTIKIWDTISSHCLRTLVMADMVYSIAFSLDGQKLVLGLASNDGTTKTCDVRTGQISRTIRGHDGPVCNAKFSSDMTWLISASFDGTIKMWEAESSSHSHDDQDPRGEISSLILSPGGQRFASTSDQDGTVRISEIANGENVRALRGHSTSPLAIAFSADSRWLTSGSIDGTIRIWDSFDGRCVLTLTGQTGPVRAVAFSADLRYLVSGSADKVKIWDLIQGICVRTLEGHLGAVTAATFSPSSRWTASGSCDKAIRIWDLTLGACTVTLENHTDSICSLSYSSSGRRLVSASFDATIRVWDASSGSCLHTIDGQKPSTQISFCNKSDTLLSTRYGRLEVDNVLDAQPNEDFRQDVSLSGWGITSEGEWIMKDGKNVLWIPLHYRPKQSTSMGSTIVIGCRGGRTLCMRFLSRPQL</sequence>
<feature type="repeat" description="WD" evidence="3">
    <location>
        <begin position="403"/>
        <end position="444"/>
    </location>
</feature>
<feature type="repeat" description="WD" evidence="3">
    <location>
        <begin position="615"/>
        <end position="655"/>
    </location>
</feature>
<dbReference type="PRINTS" id="PR00320">
    <property type="entry name" value="GPROTEINBRPT"/>
</dbReference>
<dbReference type="Gene3D" id="2.130.10.10">
    <property type="entry name" value="YVTN repeat-like/Quinoprotein amine dehydrogenase"/>
    <property type="match status" value="6"/>
</dbReference>
<dbReference type="PROSITE" id="PS50294">
    <property type="entry name" value="WD_REPEATS_REGION"/>
    <property type="match status" value="7"/>
</dbReference>
<dbReference type="SUPFAM" id="SSF50978">
    <property type="entry name" value="WD40 repeat-like"/>
    <property type="match status" value="2"/>
</dbReference>
<feature type="repeat" description="WD" evidence="3">
    <location>
        <begin position="698"/>
        <end position="739"/>
    </location>
</feature>
<dbReference type="PROSITE" id="PS50082">
    <property type="entry name" value="WD_REPEATS_2"/>
    <property type="match status" value="9"/>
</dbReference>
<evidence type="ECO:0000256" key="1">
    <source>
        <dbReference type="ARBA" id="ARBA00022574"/>
    </source>
</evidence>
<protein>
    <submittedName>
        <fullName evidence="4">Uncharacterized protein</fullName>
    </submittedName>
</protein>
<dbReference type="InterPro" id="IPR001680">
    <property type="entry name" value="WD40_rpt"/>
</dbReference>
<comment type="caution">
    <text evidence="4">The sequence shown here is derived from an EMBL/GenBank/DDBJ whole genome shotgun (WGS) entry which is preliminary data.</text>
</comment>
<dbReference type="SMART" id="SM00320">
    <property type="entry name" value="WD40"/>
    <property type="match status" value="12"/>
</dbReference>
<keyword evidence="2" id="KW-0677">Repeat</keyword>
<organism evidence="4 5">
    <name type="scientific">Purpureocillium lilacinum</name>
    <name type="common">Paecilomyces lilacinus</name>
    <dbReference type="NCBI Taxonomy" id="33203"/>
    <lineage>
        <taxon>Eukaryota</taxon>
        <taxon>Fungi</taxon>
        <taxon>Dikarya</taxon>
        <taxon>Ascomycota</taxon>
        <taxon>Pezizomycotina</taxon>
        <taxon>Sordariomycetes</taxon>
        <taxon>Hypocreomycetidae</taxon>
        <taxon>Hypocreales</taxon>
        <taxon>Ophiocordycipitaceae</taxon>
        <taxon>Purpureocillium</taxon>
    </lineage>
</organism>
<name>A0A2U3DT40_PURLI</name>
<feature type="repeat" description="WD" evidence="3">
    <location>
        <begin position="488"/>
        <end position="529"/>
    </location>
</feature>
<feature type="repeat" description="WD" evidence="3">
    <location>
        <begin position="573"/>
        <end position="614"/>
    </location>
</feature>
<dbReference type="EMBL" id="LCWV01000033">
    <property type="protein sequence ID" value="PWI65416.1"/>
    <property type="molecule type" value="Genomic_DNA"/>
</dbReference>
<gene>
    <name evidence="4" type="ORF">PCL_07017</name>
</gene>